<dbReference type="Proteomes" id="UP000285859">
    <property type="component" value="Unassembled WGS sequence"/>
</dbReference>
<dbReference type="RefSeq" id="WP_128267458.1">
    <property type="nucleotide sequence ID" value="NZ_JACCJA010000002.1"/>
</dbReference>
<organism evidence="1 2">
    <name type="scientific">Lactococcus lactis</name>
    <dbReference type="NCBI Taxonomy" id="1358"/>
    <lineage>
        <taxon>Bacteria</taxon>
        <taxon>Bacillati</taxon>
        <taxon>Bacillota</taxon>
        <taxon>Bacilli</taxon>
        <taxon>Lactobacillales</taxon>
        <taxon>Streptococcaceae</taxon>
        <taxon>Lactococcus</taxon>
    </lineage>
</organism>
<sequence>MYLKKVDSQKAKMLVDIMPFASGTWYRKMNSNGTVATNLNGKALYTCMNQEDLQDSLKNKEFTRVEF</sequence>
<gene>
    <name evidence="1" type="ORF">EO246_00795</name>
</gene>
<name>A0A443LKS9_9LACT</name>
<dbReference type="AlphaFoldDB" id="A0A443LKS9"/>
<evidence type="ECO:0000313" key="1">
    <source>
        <dbReference type="EMBL" id="RWR49685.1"/>
    </source>
</evidence>
<reference evidence="1 2" key="1">
    <citation type="submission" date="2019-01" db="EMBL/GenBank/DDBJ databases">
        <title>Whole genome sequence of Lactococcus lactis isolated from cow milk.</title>
        <authorList>
            <person name="Sundararaman A."/>
            <person name="Tamang J.-P."/>
            <person name="Halami P."/>
        </authorList>
    </citation>
    <scope>NUCLEOTIDE SEQUENCE [LARGE SCALE GENOMIC DNA]</scope>
    <source>
        <strain evidence="1 2">C2D</strain>
    </source>
</reference>
<proteinExistence type="predicted"/>
<comment type="caution">
    <text evidence="1">The sequence shown here is derived from an EMBL/GenBank/DDBJ whole genome shotgun (WGS) entry which is preliminary data.</text>
</comment>
<protein>
    <submittedName>
        <fullName evidence="1">Uncharacterized protein</fullName>
    </submittedName>
</protein>
<dbReference type="EMBL" id="SAXH01000001">
    <property type="protein sequence ID" value="RWR49685.1"/>
    <property type="molecule type" value="Genomic_DNA"/>
</dbReference>
<evidence type="ECO:0000313" key="2">
    <source>
        <dbReference type="Proteomes" id="UP000285859"/>
    </source>
</evidence>
<accession>A0A443LKS9</accession>